<name>A0ABQ9Z2Z4_9CRUS</name>
<organism evidence="1 2">
    <name type="scientific">Daphnia magna</name>
    <dbReference type="NCBI Taxonomy" id="35525"/>
    <lineage>
        <taxon>Eukaryota</taxon>
        <taxon>Metazoa</taxon>
        <taxon>Ecdysozoa</taxon>
        <taxon>Arthropoda</taxon>
        <taxon>Crustacea</taxon>
        <taxon>Branchiopoda</taxon>
        <taxon>Diplostraca</taxon>
        <taxon>Cladocera</taxon>
        <taxon>Anomopoda</taxon>
        <taxon>Daphniidae</taxon>
        <taxon>Daphnia</taxon>
    </lineage>
</organism>
<gene>
    <name evidence="1" type="ORF">OUZ56_012369</name>
</gene>
<proteinExistence type="predicted"/>
<sequence length="116" mass="12908">MDTCFAEDYVINGHAPVLLIPDSTLQQKAQNDMLFIGVRKHPSCVAYYGQYTAAEGTKLGDFYLSFKINVIAPVSTGSKLVLEKSGPSPTIKEWCPFFSLKSKQLIKVYQIKLKTS</sequence>
<reference evidence="1 2" key="1">
    <citation type="journal article" date="2023" name="Nucleic Acids Res.">
        <title>The hologenome of Daphnia magna reveals possible DNA methylation and microbiome-mediated evolution of the host genome.</title>
        <authorList>
            <person name="Chaturvedi A."/>
            <person name="Li X."/>
            <person name="Dhandapani V."/>
            <person name="Marshall H."/>
            <person name="Kissane S."/>
            <person name="Cuenca-Cambronero M."/>
            <person name="Asole G."/>
            <person name="Calvet F."/>
            <person name="Ruiz-Romero M."/>
            <person name="Marangio P."/>
            <person name="Guigo R."/>
            <person name="Rago D."/>
            <person name="Mirbahai L."/>
            <person name="Eastwood N."/>
            <person name="Colbourne J.K."/>
            <person name="Zhou J."/>
            <person name="Mallon E."/>
            <person name="Orsini L."/>
        </authorList>
    </citation>
    <scope>NUCLEOTIDE SEQUENCE [LARGE SCALE GENOMIC DNA]</scope>
    <source>
        <strain evidence="1">LRV0_1</strain>
    </source>
</reference>
<dbReference type="EMBL" id="JAOYFB010000002">
    <property type="protein sequence ID" value="KAK4007209.1"/>
    <property type="molecule type" value="Genomic_DNA"/>
</dbReference>
<evidence type="ECO:0000313" key="1">
    <source>
        <dbReference type="EMBL" id="KAK4007209.1"/>
    </source>
</evidence>
<comment type="caution">
    <text evidence="1">The sequence shown here is derived from an EMBL/GenBank/DDBJ whole genome shotgun (WGS) entry which is preliminary data.</text>
</comment>
<keyword evidence="2" id="KW-1185">Reference proteome</keyword>
<dbReference type="Proteomes" id="UP001234178">
    <property type="component" value="Unassembled WGS sequence"/>
</dbReference>
<evidence type="ECO:0000313" key="2">
    <source>
        <dbReference type="Proteomes" id="UP001234178"/>
    </source>
</evidence>
<protein>
    <submittedName>
        <fullName evidence="1">Uncharacterized protein</fullName>
    </submittedName>
</protein>
<accession>A0ABQ9Z2Z4</accession>